<evidence type="ECO:0000313" key="6">
    <source>
        <dbReference type="EMBL" id="KAA1421815.1"/>
    </source>
</evidence>
<keyword evidence="4" id="KW-0406">Ion transport</keyword>
<gene>
    <name evidence="6" type="ORF">F0U44_05975</name>
</gene>
<dbReference type="SMART" id="SM00237">
    <property type="entry name" value="Calx_beta"/>
    <property type="match status" value="8"/>
</dbReference>
<evidence type="ECO:0000313" key="7">
    <source>
        <dbReference type="Proteomes" id="UP000325003"/>
    </source>
</evidence>
<dbReference type="InterPro" id="IPR013783">
    <property type="entry name" value="Ig-like_fold"/>
</dbReference>
<accession>A0A5B1LM09</accession>
<evidence type="ECO:0000259" key="5">
    <source>
        <dbReference type="SMART" id="SM00237"/>
    </source>
</evidence>
<dbReference type="GO" id="GO:0007154">
    <property type="term" value="P:cell communication"/>
    <property type="evidence" value="ECO:0007669"/>
    <property type="project" value="InterPro"/>
</dbReference>
<evidence type="ECO:0000256" key="1">
    <source>
        <dbReference type="ARBA" id="ARBA00022729"/>
    </source>
</evidence>
<dbReference type="SUPFAM" id="SSF141072">
    <property type="entry name" value="CalX-like"/>
    <property type="match status" value="8"/>
</dbReference>
<feature type="domain" description="Calx-beta" evidence="5">
    <location>
        <begin position="605"/>
        <end position="705"/>
    </location>
</feature>
<proteinExistence type="predicted"/>
<dbReference type="Pfam" id="PF03160">
    <property type="entry name" value="Calx-beta"/>
    <property type="match status" value="8"/>
</dbReference>
<feature type="domain" description="Calx-beta" evidence="5">
    <location>
        <begin position="501"/>
        <end position="593"/>
    </location>
</feature>
<evidence type="ECO:0000256" key="3">
    <source>
        <dbReference type="ARBA" id="ARBA00022837"/>
    </source>
</evidence>
<sequence>MLRDLVIDNGQANTAGSVGGGIFNVGEMTLEDVTVSDSEANSGGGIYNTGDLTLIRSLVAGNNATYMYGGGGIYQGADDGVLTLIDSTVSDNDAPNGSGGGINGLFLQGPVRIYRSTISGNHAFGTGGIVASDLVMNGSTVSGNTSGGGATALEAVIGSATIVNSTIAGNGNSNSALATDRATVTIGNSIVADNPGGNCGGDLDFVSVGYNITDSNGVACGITQSSDRVNTSPGLGPLQDNGGPTLTMLPSGAGALRVVPRLTTLAGISVCPGYDQRLRARPQPGQTKCAAGAVEPGATVGVPPAITSSSSATVDIGTAFTVPVTTSGTPVPILSATGLPAGVTFTDNGNGTGTIAGTSSAAGNHVLTLHAWNGTDPPAEETFTLTVRPLPTIAVDDVTQVEGNAGTSTLTFTLTRSGPTHRSATVKVATVAGTAAAGSDFTAVPLTTVTFAVGQTTRTVDVDVTGDTEIEPNETFKLHLSAPVRATISDADGTATLTNDDSATLAVDDISLAEGNSGTATATFTLTRSGATGGTSSVKVATVDGTATAGSDYTAVPLTTVSFAAGQATRTVNVDVTGDTAIEPNETFRLHLSAPVRATISDADGTATITNDDSASTSVNDVTVAEGDSGTTTATFTLTRSGATGSPASVKVATVGGTATAGTDYVAVPLTTVSFAVGQSTRTVNVTINGDTAIEPDETFNLILSAPVGTTISDNSGTATITNDEVVLAVDDVSVVEGDSGTASAVFTLTRSGGTAGTSSVKVATANGTATAGTDYTAVPLTTVTFTPGQTTKTVTVSVTGDAEVEASETLRLNLSAPVGATIGDASGTATIVNDDAAYIAVDDAVVVEGSSGTKSITFTLTRSGRTGGTSSVKVATANDTATAGSDYTALPPTVVSFAAGQTTRSVTVTVQGDTAIEDDETLKLNLSVPVRATIIDTSATATILTDDGASVSVGDAKVTEGNAGTTALTFTLTRSLSLDGTASVDVATANGTATAGSDYVALAPATVTFSDGEATKSVVVQVKGDAVAESNETFKLTLTGVDVFVADAEATGTIVDNEGPIEAAPSTYFSVDDPFAEEGNVGGSTALATITRSGDVSGASSVHVTTIDGSTDQYDFDPVDTTVTFTAGQTTKTVPITIFGDTYPEEFEAFGIALSAPVGGVVSDDLGFGVILNDDLASIGVQDAAVVEGDAGTKTVIVTLTRSGSTGGTSDLVVTTASGTATAGSDFVTKAATIVTFSPGQTTRTVVLTVKGDPTVEPTETFKLNLSDPMGGTIVDTFGLVSIINDD</sequence>
<keyword evidence="4" id="KW-0813">Transport</keyword>
<keyword evidence="2" id="KW-0677">Repeat</keyword>
<keyword evidence="3" id="KW-0106">Calcium</keyword>
<feature type="domain" description="Calx-beta" evidence="5">
    <location>
        <begin position="383"/>
        <end position="481"/>
    </location>
</feature>
<comment type="caution">
    <text evidence="6">The sequence shown here is derived from an EMBL/GenBank/DDBJ whole genome shotgun (WGS) entry which is preliminary data.</text>
</comment>
<dbReference type="SUPFAM" id="SSF51126">
    <property type="entry name" value="Pectin lyase-like"/>
    <property type="match status" value="1"/>
</dbReference>
<feature type="domain" description="Calx-beta" evidence="5">
    <location>
        <begin position="1051"/>
        <end position="1156"/>
    </location>
</feature>
<dbReference type="GO" id="GO:0016020">
    <property type="term" value="C:membrane"/>
    <property type="evidence" value="ECO:0007669"/>
    <property type="project" value="InterPro"/>
</dbReference>
<organism evidence="6 7">
    <name type="scientific">Nocardioides humilatus</name>
    <dbReference type="NCBI Taxonomy" id="2607660"/>
    <lineage>
        <taxon>Bacteria</taxon>
        <taxon>Bacillati</taxon>
        <taxon>Actinomycetota</taxon>
        <taxon>Actinomycetes</taxon>
        <taxon>Propionibacteriales</taxon>
        <taxon>Nocardioidaceae</taxon>
        <taxon>Nocardioides</taxon>
    </lineage>
</organism>
<keyword evidence="7" id="KW-1185">Reference proteome</keyword>
<dbReference type="InterPro" id="IPR011050">
    <property type="entry name" value="Pectin_lyase_fold/virulence"/>
</dbReference>
<dbReference type="InterPro" id="IPR003644">
    <property type="entry name" value="Calx_beta"/>
</dbReference>
<dbReference type="PANTHER" id="PTHR11878">
    <property type="entry name" value="SODIUM/CALCIUM EXCHANGER"/>
    <property type="match status" value="1"/>
</dbReference>
<dbReference type="Proteomes" id="UP000325003">
    <property type="component" value="Unassembled WGS sequence"/>
</dbReference>
<feature type="domain" description="Calx-beta" evidence="5">
    <location>
        <begin position="828"/>
        <end position="928"/>
    </location>
</feature>
<evidence type="ECO:0000256" key="2">
    <source>
        <dbReference type="ARBA" id="ARBA00022737"/>
    </source>
</evidence>
<dbReference type="EMBL" id="VUJV01000001">
    <property type="protein sequence ID" value="KAA1421815.1"/>
    <property type="molecule type" value="Genomic_DNA"/>
</dbReference>
<feature type="domain" description="Calx-beta" evidence="5">
    <location>
        <begin position="940"/>
        <end position="1040"/>
    </location>
</feature>
<evidence type="ECO:0000256" key="4">
    <source>
        <dbReference type="ARBA" id="ARBA00023065"/>
    </source>
</evidence>
<dbReference type="InterPro" id="IPR051171">
    <property type="entry name" value="CaCA"/>
</dbReference>
<dbReference type="RefSeq" id="WP_149727276.1">
    <property type="nucleotide sequence ID" value="NZ_VUJV01000001.1"/>
</dbReference>
<name>A0A5B1LM09_9ACTN</name>
<keyword evidence="1" id="KW-0732">Signal</keyword>
<feature type="domain" description="Calx-beta" evidence="5">
    <location>
        <begin position="717"/>
        <end position="816"/>
    </location>
</feature>
<dbReference type="GO" id="GO:0005975">
    <property type="term" value="P:carbohydrate metabolic process"/>
    <property type="evidence" value="ECO:0007669"/>
    <property type="project" value="UniProtKB-ARBA"/>
</dbReference>
<dbReference type="GO" id="GO:0030001">
    <property type="term" value="P:metal ion transport"/>
    <property type="evidence" value="ECO:0007669"/>
    <property type="project" value="TreeGrafter"/>
</dbReference>
<reference evidence="6 7" key="2">
    <citation type="submission" date="2019-09" db="EMBL/GenBank/DDBJ databases">
        <authorList>
            <person name="Jin C."/>
        </authorList>
    </citation>
    <scope>NUCLEOTIDE SEQUENCE [LARGE SCALE GENOMIC DNA]</scope>
    <source>
        <strain evidence="6 7">BN130099</strain>
    </source>
</reference>
<dbReference type="Gene3D" id="2.60.40.2030">
    <property type="match status" value="8"/>
</dbReference>
<reference evidence="6 7" key="1">
    <citation type="submission" date="2019-09" db="EMBL/GenBank/DDBJ databases">
        <title>Nocardioides panacisoli sp. nov., isolated from the soil of a ginseng field.</title>
        <authorList>
            <person name="Cho C."/>
        </authorList>
    </citation>
    <scope>NUCLEOTIDE SEQUENCE [LARGE SCALE GENOMIC DNA]</scope>
    <source>
        <strain evidence="6 7">BN130099</strain>
    </source>
</reference>
<dbReference type="Gene3D" id="2.60.40.10">
    <property type="entry name" value="Immunoglobulins"/>
    <property type="match status" value="1"/>
</dbReference>
<dbReference type="PANTHER" id="PTHR11878:SF65">
    <property type="entry name" value="NA_CA-EXCHANGE PROTEIN, ISOFORM G"/>
    <property type="match status" value="1"/>
</dbReference>
<dbReference type="InterPro" id="IPR038081">
    <property type="entry name" value="CalX-like_sf"/>
</dbReference>
<feature type="domain" description="Calx-beta" evidence="5">
    <location>
        <begin position="1168"/>
        <end position="1268"/>
    </location>
</feature>
<protein>
    <recommendedName>
        <fullName evidence="5">Calx-beta domain-containing protein</fullName>
    </recommendedName>
</protein>